<dbReference type="GO" id="GO:0003723">
    <property type="term" value="F:RNA binding"/>
    <property type="evidence" value="ECO:0007669"/>
    <property type="project" value="UniProtKB-UniRule"/>
</dbReference>
<dbReference type="PANTHER" id="PTHR15608:SF0">
    <property type="entry name" value="HIV TAT-SPECIFIC FACTOR 1"/>
    <property type="match status" value="1"/>
</dbReference>
<dbReference type="OrthoDB" id="10258585at2759"/>
<feature type="domain" description="RRM" evidence="2">
    <location>
        <begin position="93"/>
        <end position="170"/>
    </location>
</feature>
<comment type="caution">
    <text evidence="3">The sequence shown here is derived from an EMBL/GenBank/DDBJ whole genome shotgun (WGS) entry which is preliminary data.</text>
</comment>
<dbReference type="EMBL" id="CANTUO010000007">
    <property type="protein sequence ID" value="CAI5760746.1"/>
    <property type="molecule type" value="Genomic_DNA"/>
</dbReference>
<dbReference type="InterPro" id="IPR034393">
    <property type="entry name" value="TatSF1-like"/>
</dbReference>
<gene>
    <name evidence="3" type="ORF">CANVERA_P5254</name>
</gene>
<dbReference type="SUPFAM" id="SSF54928">
    <property type="entry name" value="RNA-binding domain, RBD"/>
    <property type="match status" value="1"/>
</dbReference>
<dbReference type="AlphaFoldDB" id="A0A9W4XCM4"/>
<sequence>MDLPIPPNTTDLDRLELEKLDERLILKDKKWYIIMNGIEYEYNNKQKRWIELNDDDDDDDDLNKQDIKKLKKDKLSEIKKEVNELKGFKKQSSGVFISNLPKTNITELEDLFTKYGKIKEDGIKLYYDGEKFKGEALVVYTNHESCDIAIEMLDHTKYKNQIIKVEIAKFSNEPRLLIKNMFRKLDDQLKEDIITDLNEEVSLLVDNSHLLDIKFKNETIILKFDDLQSCEMVNNKFNNRYYDGLKLETKII</sequence>
<name>A0A9W4XCM4_9ASCO</name>
<evidence type="ECO:0000256" key="1">
    <source>
        <dbReference type="PROSITE-ProRule" id="PRU00176"/>
    </source>
</evidence>
<evidence type="ECO:0000259" key="2">
    <source>
        <dbReference type="PROSITE" id="PS50102"/>
    </source>
</evidence>
<accession>A0A9W4XCM4</accession>
<dbReference type="SMART" id="SM00360">
    <property type="entry name" value="RRM"/>
    <property type="match status" value="1"/>
</dbReference>
<dbReference type="Pfam" id="PF00076">
    <property type="entry name" value="RRM_1"/>
    <property type="match status" value="1"/>
</dbReference>
<reference evidence="3" key="1">
    <citation type="submission" date="2022-12" db="EMBL/GenBank/DDBJ databases">
        <authorList>
            <person name="Brejova B."/>
        </authorList>
    </citation>
    <scope>NUCLEOTIDE SEQUENCE</scope>
</reference>
<dbReference type="Gene3D" id="3.30.70.330">
    <property type="match status" value="1"/>
</dbReference>
<protein>
    <recommendedName>
        <fullName evidence="2">RRM domain-containing protein</fullName>
    </recommendedName>
</protein>
<evidence type="ECO:0000313" key="4">
    <source>
        <dbReference type="Proteomes" id="UP001152885"/>
    </source>
</evidence>
<dbReference type="InterPro" id="IPR035979">
    <property type="entry name" value="RBD_domain_sf"/>
</dbReference>
<keyword evidence="1" id="KW-0694">RNA-binding</keyword>
<proteinExistence type="predicted"/>
<dbReference type="PANTHER" id="PTHR15608">
    <property type="entry name" value="SPLICING FACTOR U2AF-ASSOCIATED PROTEIN 2"/>
    <property type="match status" value="1"/>
</dbReference>
<organism evidence="3 4">
    <name type="scientific">Candida verbasci</name>
    <dbReference type="NCBI Taxonomy" id="1227364"/>
    <lineage>
        <taxon>Eukaryota</taxon>
        <taxon>Fungi</taxon>
        <taxon>Dikarya</taxon>
        <taxon>Ascomycota</taxon>
        <taxon>Saccharomycotina</taxon>
        <taxon>Pichiomycetes</taxon>
        <taxon>Debaryomycetaceae</taxon>
        <taxon>Candida/Lodderomyces clade</taxon>
        <taxon>Candida</taxon>
    </lineage>
</organism>
<keyword evidence="4" id="KW-1185">Reference proteome</keyword>
<dbReference type="GO" id="GO:0005686">
    <property type="term" value="C:U2 snRNP"/>
    <property type="evidence" value="ECO:0007669"/>
    <property type="project" value="TreeGrafter"/>
</dbReference>
<dbReference type="InterPro" id="IPR012677">
    <property type="entry name" value="Nucleotide-bd_a/b_plait_sf"/>
</dbReference>
<dbReference type="Proteomes" id="UP001152885">
    <property type="component" value="Unassembled WGS sequence"/>
</dbReference>
<evidence type="ECO:0000313" key="3">
    <source>
        <dbReference type="EMBL" id="CAI5760746.1"/>
    </source>
</evidence>
<dbReference type="GO" id="GO:0005684">
    <property type="term" value="C:U2-type spliceosomal complex"/>
    <property type="evidence" value="ECO:0007669"/>
    <property type="project" value="TreeGrafter"/>
</dbReference>
<dbReference type="InterPro" id="IPR000504">
    <property type="entry name" value="RRM_dom"/>
</dbReference>
<dbReference type="PROSITE" id="PS50102">
    <property type="entry name" value="RRM"/>
    <property type="match status" value="1"/>
</dbReference>